<dbReference type="SUPFAM" id="SSF88713">
    <property type="entry name" value="Glycoside hydrolase/deacetylase"/>
    <property type="match status" value="1"/>
</dbReference>
<proteinExistence type="predicted"/>
<name>A0A1F6MRI6_9BACT</name>
<organism evidence="2 3">
    <name type="scientific">Candidatus Magasanikbacteria bacterium RIFCSPLOWO2_12_FULL_43_12</name>
    <dbReference type="NCBI Taxonomy" id="1798692"/>
    <lineage>
        <taxon>Bacteria</taxon>
        <taxon>Candidatus Magasanikiibacteriota</taxon>
    </lineage>
</organism>
<dbReference type="InterPro" id="IPR011330">
    <property type="entry name" value="Glyco_hydro/deAcase_b/a-brl"/>
</dbReference>
<dbReference type="PANTHER" id="PTHR47561:SF1">
    <property type="entry name" value="POLYSACCHARIDE DEACETYLASE FAMILY PROTEIN (AFU_ORTHOLOGUE AFUA_6G05030)"/>
    <property type="match status" value="1"/>
</dbReference>
<dbReference type="EMBL" id="MFQN01000019">
    <property type="protein sequence ID" value="OGH74274.1"/>
    <property type="molecule type" value="Genomic_DNA"/>
</dbReference>
<dbReference type="PANTHER" id="PTHR47561">
    <property type="entry name" value="POLYSACCHARIDE DEACETYLASE FAMILY PROTEIN (AFU_ORTHOLOGUE AFUA_6G05030)"/>
    <property type="match status" value="1"/>
</dbReference>
<protein>
    <recommendedName>
        <fullName evidence="1">NodB homology domain-containing protein</fullName>
    </recommendedName>
</protein>
<dbReference type="GO" id="GO:0005975">
    <property type="term" value="P:carbohydrate metabolic process"/>
    <property type="evidence" value="ECO:0007669"/>
    <property type="project" value="InterPro"/>
</dbReference>
<sequence>MNKKLVNININFDSLFFPLSIDRCSMTDPSFFVIADRFFEFSLKYNFKYTIFIIGKDLENPEVAARVRSWAEAGHEIGNHSYTHNPNLGSLSRQEMEFEVMKSHELITNCIGYEPKGFISPSWSTSGDLIEILMKAGYIYDTSVFPSYFQYFVLMKLMFLTGQKHPNFHPSFGLRRDKLAFFFAPRRPYFIGPESLIKKKSEGLLMLPLPVATALRIPCWHTMYFVFGKHLMNWLLLKTIREHEYFYYLVHPKDLVNYKTDLLDEFKNKYNTELAVFESLKMPIEEKTSYMDQALSLLAASGRKFVTMRKMAENIIQQSKL</sequence>
<dbReference type="Gene3D" id="3.20.20.370">
    <property type="entry name" value="Glycoside hydrolase/deacetylase"/>
    <property type="match status" value="1"/>
</dbReference>
<dbReference type="STRING" id="1798692.A3G00_02350"/>
<evidence type="ECO:0000313" key="3">
    <source>
        <dbReference type="Proteomes" id="UP000178347"/>
    </source>
</evidence>
<accession>A0A1F6MRI6</accession>
<dbReference type="Proteomes" id="UP000178347">
    <property type="component" value="Unassembled WGS sequence"/>
</dbReference>
<reference evidence="2 3" key="1">
    <citation type="journal article" date="2016" name="Nat. Commun.">
        <title>Thousands of microbial genomes shed light on interconnected biogeochemical processes in an aquifer system.</title>
        <authorList>
            <person name="Anantharaman K."/>
            <person name="Brown C.T."/>
            <person name="Hug L.A."/>
            <person name="Sharon I."/>
            <person name="Castelle C.J."/>
            <person name="Probst A.J."/>
            <person name="Thomas B.C."/>
            <person name="Singh A."/>
            <person name="Wilkins M.J."/>
            <person name="Karaoz U."/>
            <person name="Brodie E.L."/>
            <person name="Williams K.H."/>
            <person name="Hubbard S.S."/>
            <person name="Banfield J.F."/>
        </authorList>
    </citation>
    <scope>NUCLEOTIDE SEQUENCE [LARGE SCALE GENOMIC DNA]</scope>
</reference>
<comment type="caution">
    <text evidence="2">The sequence shown here is derived from an EMBL/GenBank/DDBJ whole genome shotgun (WGS) entry which is preliminary data.</text>
</comment>
<dbReference type="PROSITE" id="PS51677">
    <property type="entry name" value="NODB"/>
    <property type="match status" value="1"/>
</dbReference>
<dbReference type="Pfam" id="PF01522">
    <property type="entry name" value="Polysacc_deac_1"/>
    <property type="match status" value="1"/>
</dbReference>
<dbReference type="GO" id="GO:0016810">
    <property type="term" value="F:hydrolase activity, acting on carbon-nitrogen (but not peptide) bonds"/>
    <property type="evidence" value="ECO:0007669"/>
    <property type="project" value="InterPro"/>
</dbReference>
<gene>
    <name evidence="2" type="ORF">A3G00_02350</name>
</gene>
<dbReference type="InterPro" id="IPR002509">
    <property type="entry name" value="NODB_dom"/>
</dbReference>
<evidence type="ECO:0000313" key="2">
    <source>
        <dbReference type="EMBL" id="OGH74274.1"/>
    </source>
</evidence>
<feature type="domain" description="NodB homology" evidence="1">
    <location>
        <begin position="19"/>
        <end position="144"/>
    </location>
</feature>
<dbReference type="AlphaFoldDB" id="A0A1F6MRI6"/>
<evidence type="ECO:0000259" key="1">
    <source>
        <dbReference type="PROSITE" id="PS51677"/>
    </source>
</evidence>